<organism evidence="6 7">
    <name type="scientific">Candidatus Accumulibacter adjunctus</name>
    <dbReference type="NCBI Taxonomy" id="1454001"/>
    <lineage>
        <taxon>Bacteria</taxon>
        <taxon>Pseudomonadati</taxon>
        <taxon>Pseudomonadota</taxon>
        <taxon>Betaproteobacteria</taxon>
        <taxon>Candidatus Accumulibacter</taxon>
    </lineage>
</organism>
<evidence type="ECO:0000256" key="3">
    <source>
        <dbReference type="ARBA" id="ARBA00026073"/>
    </source>
</evidence>
<dbReference type="CDD" id="cd06127">
    <property type="entry name" value="DEDDh"/>
    <property type="match status" value="1"/>
</dbReference>
<dbReference type="GO" id="GO:0005829">
    <property type="term" value="C:cytosol"/>
    <property type="evidence" value="ECO:0007669"/>
    <property type="project" value="TreeGrafter"/>
</dbReference>
<evidence type="ECO:0000256" key="1">
    <source>
        <dbReference type="ARBA" id="ARBA00012417"/>
    </source>
</evidence>
<dbReference type="GO" id="GO:0003887">
    <property type="term" value="F:DNA-directed DNA polymerase activity"/>
    <property type="evidence" value="ECO:0007669"/>
    <property type="project" value="UniProtKB-EC"/>
</dbReference>
<evidence type="ECO:0000256" key="4">
    <source>
        <dbReference type="ARBA" id="ARBA00049244"/>
    </source>
</evidence>
<dbReference type="EMBL" id="JFAX01000003">
    <property type="protein sequence ID" value="EXI68949.1"/>
    <property type="molecule type" value="Genomic_DNA"/>
</dbReference>
<gene>
    <name evidence="6" type="primary">cho</name>
    <name evidence="6" type="ORF">AW08_00775</name>
</gene>
<dbReference type="Pfam" id="PF00929">
    <property type="entry name" value="RNase_T"/>
    <property type="match status" value="1"/>
</dbReference>
<comment type="catalytic activity">
    <reaction evidence="4">
        <text>DNA(n) + a 2'-deoxyribonucleoside 5'-triphosphate = DNA(n+1) + diphosphate</text>
        <dbReference type="Rhea" id="RHEA:22508"/>
        <dbReference type="Rhea" id="RHEA-COMP:17339"/>
        <dbReference type="Rhea" id="RHEA-COMP:17340"/>
        <dbReference type="ChEBI" id="CHEBI:33019"/>
        <dbReference type="ChEBI" id="CHEBI:61560"/>
        <dbReference type="ChEBI" id="CHEBI:173112"/>
        <dbReference type="EC" id="2.7.7.7"/>
    </reaction>
</comment>
<evidence type="ECO:0000259" key="5">
    <source>
        <dbReference type="SMART" id="SM00479"/>
    </source>
</evidence>
<dbReference type="GO" id="GO:0003677">
    <property type="term" value="F:DNA binding"/>
    <property type="evidence" value="ECO:0007669"/>
    <property type="project" value="InterPro"/>
</dbReference>
<dbReference type="InterPro" id="IPR012337">
    <property type="entry name" value="RNaseH-like_sf"/>
</dbReference>
<comment type="function">
    <text evidence="2">DNA polymerase III is a complex, multichain enzyme responsible for most of the replicative synthesis in bacteria. The epsilon subunit contain the editing function and is a proofreading 3'-5' exonuclease.</text>
</comment>
<evidence type="ECO:0000313" key="7">
    <source>
        <dbReference type="Proteomes" id="UP000020218"/>
    </source>
</evidence>
<dbReference type="STRING" id="1454001.AW08_00775"/>
<dbReference type="SUPFAM" id="SSF53098">
    <property type="entry name" value="Ribonuclease H-like"/>
    <property type="match status" value="1"/>
</dbReference>
<dbReference type="FunFam" id="3.30.420.10:FF:000045">
    <property type="entry name" value="3'-5' exonuclease DinG"/>
    <property type="match status" value="1"/>
</dbReference>
<accession>A0A011PRI9</accession>
<dbReference type="PANTHER" id="PTHR30231">
    <property type="entry name" value="DNA POLYMERASE III SUBUNIT EPSILON"/>
    <property type="match status" value="1"/>
</dbReference>
<feature type="domain" description="Exonuclease" evidence="5">
    <location>
        <begin position="13"/>
        <end position="178"/>
    </location>
</feature>
<dbReference type="Proteomes" id="UP000020218">
    <property type="component" value="Unassembled WGS sequence"/>
</dbReference>
<dbReference type="PATRIC" id="fig|1454001.3.peg.719"/>
<reference evidence="6" key="1">
    <citation type="submission" date="2014-02" db="EMBL/GenBank/DDBJ databases">
        <title>Expanding our view of genomic diversity in Candidatus Accumulibacter clades.</title>
        <authorList>
            <person name="Skennerton C.T."/>
            <person name="Barr J.J."/>
            <person name="Slater F.R."/>
            <person name="Bond P.L."/>
            <person name="Tyson G.W."/>
        </authorList>
    </citation>
    <scope>NUCLEOTIDE SEQUENCE [LARGE SCALE GENOMIC DNA]</scope>
</reference>
<name>A0A011PRI9_9PROT</name>
<evidence type="ECO:0000256" key="2">
    <source>
        <dbReference type="ARBA" id="ARBA00025483"/>
    </source>
</evidence>
<protein>
    <recommendedName>
        <fullName evidence="1">DNA-directed DNA polymerase</fullName>
        <ecNumber evidence="1">2.7.7.7</ecNumber>
    </recommendedName>
</protein>
<dbReference type="GO" id="GO:0008408">
    <property type="term" value="F:3'-5' exonuclease activity"/>
    <property type="evidence" value="ECO:0007669"/>
    <property type="project" value="TreeGrafter"/>
</dbReference>
<dbReference type="SMART" id="SM00479">
    <property type="entry name" value="EXOIII"/>
    <property type="match status" value="1"/>
</dbReference>
<dbReference type="AlphaFoldDB" id="A0A011PRI9"/>
<dbReference type="InterPro" id="IPR013520">
    <property type="entry name" value="Ribonucl_H"/>
</dbReference>
<dbReference type="PANTHER" id="PTHR30231:SF37">
    <property type="entry name" value="EXODEOXYRIBONUCLEASE 10"/>
    <property type="match status" value="1"/>
</dbReference>
<comment type="caution">
    <text evidence="6">The sequence shown here is derived from an EMBL/GenBank/DDBJ whole genome shotgun (WGS) entry which is preliminary data.</text>
</comment>
<dbReference type="EC" id="2.7.7.7" evidence="1"/>
<proteinExistence type="predicted"/>
<dbReference type="Gene3D" id="3.30.420.10">
    <property type="entry name" value="Ribonuclease H-like superfamily/Ribonuclease H"/>
    <property type="match status" value="1"/>
</dbReference>
<dbReference type="GO" id="GO:0045004">
    <property type="term" value="P:DNA replication proofreading"/>
    <property type="evidence" value="ECO:0007669"/>
    <property type="project" value="TreeGrafter"/>
</dbReference>
<sequence>MSVDDSRLFAPEPMVFVDLETSGANFANDRIIEIGLVEVDSTGVREWSVLVNPGVPLSPFITSLTGISEAMLRPAPTFRQIAHELLDRLRGRLFVAHNARFDYGFLKGEFGRIGVDFRQPSLCTVKLSRKLYPEHHRHNLDTLVERHGLTAGGGRHRALADARLLWSLWQCWHRQLPAATISDAVGAIVGRPELPPQLDPTALDDLPEAPGAYAFYGADGRLLLARRSDNLRHHVLAHFAAGSRDKALYRETWRIEWREAAGELGARLHELRYARSAPLTTSAKAAAGSGGTARHLPPANELCSWQLHSPASGDCRLRLVFADELDFAVADDLFGIYVNRREAQRSLRVLAEAHQLCQKQLGIEQAVAACTAYRQKNCRGACIGKESSLQHGARLMSALARLKIRNWSYRGPVALIERDDFGMRQDIHVVHRWRLLGTVQDDAGLQTLLAAGPFRQDFDPEVYRILSRTLNTGKVVVRPLNALSA</sequence>
<dbReference type="InterPro" id="IPR036397">
    <property type="entry name" value="RNaseH_sf"/>
</dbReference>
<keyword evidence="6" id="KW-0378">Hydrolase</keyword>
<comment type="subunit">
    <text evidence="3">DNA polymerase III contains a core (composed of alpha, epsilon and theta chains) that associates with a tau subunit. This core dimerizes to form the POLIII' complex. PolIII' associates with the gamma complex (composed of gamma, delta, delta', psi and chi chains) and with the beta chain to form the complete DNA polymerase III complex.</text>
</comment>
<evidence type="ECO:0000313" key="6">
    <source>
        <dbReference type="EMBL" id="EXI68949.1"/>
    </source>
</evidence>
<dbReference type="NCBIfam" id="TIGR00573">
    <property type="entry name" value="dnaq"/>
    <property type="match status" value="1"/>
</dbReference>
<keyword evidence="7" id="KW-1185">Reference proteome</keyword>
<dbReference type="InterPro" id="IPR035901">
    <property type="entry name" value="GIY-YIG_endonuc_sf"/>
</dbReference>
<dbReference type="InterPro" id="IPR006054">
    <property type="entry name" value="DnaQ"/>
</dbReference>
<dbReference type="Gene3D" id="3.40.1440.10">
    <property type="entry name" value="GIY-YIG endonuclease"/>
    <property type="match status" value="1"/>
</dbReference>